<dbReference type="STRING" id="1561998.A0A1I7TJQ5"/>
<reference evidence="4" key="1">
    <citation type="submission" date="2016-11" db="UniProtKB">
        <authorList>
            <consortium name="WormBaseParasite"/>
        </authorList>
    </citation>
    <scope>IDENTIFICATION</scope>
</reference>
<name>A0A1I7TJQ5_9PELO</name>
<organism evidence="3 4">
    <name type="scientific">Caenorhabditis tropicalis</name>
    <dbReference type="NCBI Taxonomy" id="1561998"/>
    <lineage>
        <taxon>Eukaryota</taxon>
        <taxon>Metazoa</taxon>
        <taxon>Ecdysozoa</taxon>
        <taxon>Nematoda</taxon>
        <taxon>Chromadorea</taxon>
        <taxon>Rhabditida</taxon>
        <taxon>Rhabditina</taxon>
        <taxon>Rhabditomorpha</taxon>
        <taxon>Rhabditoidea</taxon>
        <taxon>Rhabditidae</taxon>
        <taxon>Peloderinae</taxon>
        <taxon>Caenorhabditis</taxon>
    </lineage>
</organism>
<dbReference type="InterPro" id="IPR001214">
    <property type="entry name" value="SET_dom"/>
</dbReference>
<evidence type="ECO:0000313" key="3">
    <source>
        <dbReference type="Proteomes" id="UP000095282"/>
    </source>
</evidence>
<evidence type="ECO:0000256" key="1">
    <source>
        <dbReference type="SAM" id="MobiDB-lite"/>
    </source>
</evidence>
<feature type="compositionally biased region" description="Polar residues" evidence="1">
    <location>
        <begin position="361"/>
        <end position="376"/>
    </location>
</feature>
<dbReference type="PANTHER" id="PTHR47250:SF1">
    <property type="entry name" value="SET DOMAIN-CONTAINING PROTEIN"/>
    <property type="match status" value="1"/>
</dbReference>
<proteinExistence type="predicted"/>
<dbReference type="eggNOG" id="KOG1082">
    <property type="taxonomic scope" value="Eukaryota"/>
</dbReference>
<dbReference type="Pfam" id="PF00856">
    <property type="entry name" value="SET"/>
    <property type="match status" value="1"/>
</dbReference>
<dbReference type="SMART" id="SM00317">
    <property type="entry name" value="SET"/>
    <property type="match status" value="1"/>
</dbReference>
<dbReference type="Gene3D" id="2.170.270.10">
    <property type="entry name" value="SET domain"/>
    <property type="match status" value="1"/>
</dbReference>
<dbReference type="AlphaFoldDB" id="A0A1I7TJQ5"/>
<dbReference type="PROSITE" id="PS50280">
    <property type="entry name" value="SET"/>
    <property type="match status" value="1"/>
</dbReference>
<dbReference type="WBParaSite" id="Csp11.Scaffold626.g6591.t1">
    <property type="protein sequence ID" value="Csp11.Scaffold626.g6591.t1"/>
    <property type="gene ID" value="Csp11.Scaffold626.g6591"/>
</dbReference>
<dbReference type="InterPro" id="IPR053105">
    <property type="entry name" value="Class_V-like_SAM-MTase"/>
</dbReference>
<feature type="region of interest" description="Disordered" evidence="1">
    <location>
        <begin position="349"/>
        <end position="376"/>
    </location>
</feature>
<feature type="region of interest" description="Disordered" evidence="1">
    <location>
        <begin position="213"/>
        <end position="245"/>
    </location>
</feature>
<evidence type="ECO:0000259" key="2">
    <source>
        <dbReference type="PROSITE" id="PS50280"/>
    </source>
</evidence>
<protein>
    <submittedName>
        <fullName evidence="4">SET domain-containing protein</fullName>
    </submittedName>
</protein>
<keyword evidence="3" id="KW-1185">Reference proteome</keyword>
<dbReference type="SUPFAM" id="SSF82199">
    <property type="entry name" value="SET domain"/>
    <property type="match status" value="1"/>
</dbReference>
<dbReference type="InterPro" id="IPR046341">
    <property type="entry name" value="SET_dom_sf"/>
</dbReference>
<dbReference type="Proteomes" id="UP000095282">
    <property type="component" value="Unplaced"/>
</dbReference>
<feature type="compositionally biased region" description="Basic and acidic residues" evidence="1">
    <location>
        <begin position="230"/>
        <end position="245"/>
    </location>
</feature>
<accession>A0A1I7TJQ5</accession>
<feature type="domain" description="SET" evidence="2">
    <location>
        <begin position="94"/>
        <end position="189"/>
    </location>
</feature>
<sequence>MPQQKRQARKCHVMILPLKSELNDAHEDDQRNWPETAFFETIAENVPGKNLQRSMETAIRLGKLPQNRVGTAVASFNGEFSSHSSTVGKIDDKYTLQLTDTVEKKMGRFIEELDLSNGYKGALKRAFRCSTVVNPLRKGNFARFFSHSCDPNLTLIRVFSGGIAPSNIRIVFVANRDVEEGEELTFNYGEQYKKQNLGDNCLCKKCTQAKDKKKAKAGEQKQTTSTATSERVRKSVNDDGPSSRERRYAARNAVKEEPIQFNCVLRIEEDALSDFVKNGNFQSGSVFVLDENNAIISAENPQAPIQRTLKRPSSNTTVSNQREEEVPRRVRQPRLIFTPTPVVTVARRRQQDVESRPTRFSPRTNKMATRSSTRKL</sequence>
<evidence type="ECO:0000313" key="4">
    <source>
        <dbReference type="WBParaSite" id="Csp11.Scaffold626.g6591.t1"/>
    </source>
</evidence>
<dbReference type="PANTHER" id="PTHR47250">
    <property type="entry name" value="HISTONE-LYSINE N-METHYLTRANSFERASE SET-6"/>
    <property type="match status" value="1"/>
</dbReference>